<accession>A0ABR1K5A6</accession>
<keyword evidence="1" id="KW-1133">Transmembrane helix</keyword>
<dbReference type="PANTHER" id="PTHR31605:SF0">
    <property type="entry name" value="GLYCEROL-3-PHOSPHATE O-ACYLTRANSFERASE 1"/>
    <property type="match status" value="1"/>
</dbReference>
<sequence length="528" mass="60476">MMRTGTPTPWSYYLIRILFKFVLKIFYGSIVVENASVIPKTGVPCIVCANHSNSLTDALLLVTSIPPSRRNMLRLTAKSTQFGKKTFTSWLIENAGTVPVHRRKDFEGPVDNTDNMSQLMKALEMGDAVCLFPEGMSRYHPTIAPLKTGAARLLSDVLSRNRNEPDFQVTLLSCSITYMHRQHWRSDVLITFHEPITFCPRENPELLAPVNYDAIRAVTAELYQKISSGTIDSPSWDLVRISKLAARIYAPLGTRMTLGDHVRVVRTFLEAFKHLEQDSHETDLPFDKSRLAQLCSDLKIYQDELSRKGLKDDRIRKPISRRVAIYRMMVRLAWSGFLLFISVPGLCLWLPVFVTTNYFVRNHKRSGPVFDTWDEITQQKLVTGLASGLAVWLSVVLLTLPIALLSSVFVPACMWMTLRWIEDGVASFRAFVALYRLLRLGKRSFQKLQEKRALLQNEVMALALALNLPTNPEFHFAEVGGKEKGRIRGNWESKARYFSIKRRRKRDWNETLRLYDKVDYPEDDSVPQ</sequence>
<evidence type="ECO:0000313" key="3">
    <source>
        <dbReference type="EMBL" id="KAK7472659.1"/>
    </source>
</evidence>
<dbReference type="EMBL" id="JBANRG010000001">
    <property type="protein sequence ID" value="KAK7472659.1"/>
    <property type="molecule type" value="Genomic_DNA"/>
</dbReference>
<dbReference type="PANTHER" id="PTHR31605">
    <property type="entry name" value="GLYCEROL-3-PHOSPHATE O-ACYLTRANSFERASE 1"/>
    <property type="match status" value="1"/>
</dbReference>
<gene>
    <name evidence="3" type="ORF">VKT23_000772</name>
</gene>
<dbReference type="CDD" id="cd07992">
    <property type="entry name" value="LPLAT_AAK14816-like"/>
    <property type="match status" value="1"/>
</dbReference>
<comment type="caution">
    <text evidence="3">The sequence shown here is derived from an EMBL/GenBank/DDBJ whole genome shotgun (WGS) entry which is preliminary data.</text>
</comment>
<evidence type="ECO:0000313" key="4">
    <source>
        <dbReference type="Proteomes" id="UP001498398"/>
    </source>
</evidence>
<keyword evidence="1" id="KW-0472">Membrane</keyword>
<name>A0ABR1K5A6_9AGAR</name>
<proteinExistence type="predicted"/>
<keyword evidence="4" id="KW-1185">Reference proteome</keyword>
<reference evidence="3 4" key="1">
    <citation type="submission" date="2024-01" db="EMBL/GenBank/DDBJ databases">
        <title>A draft genome for the cacao thread blight pathogen Marasmiellus scandens.</title>
        <authorList>
            <person name="Baruah I.K."/>
            <person name="Leung J."/>
            <person name="Bukari Y."/>
            <person name="Amoako-Attah I."/>
            <person name="Meinhardt L.W."/>
            <person name="Bailey B.A."/>
            <person name="Cohen S.P."/>
        </authorList>
    </citation>
    <scope>NUCLEOTIDE SEQUENCE [LARGE SCALE GENOMIC DNA]</scope>
    <source>
        <strain evidence="3 4">GH-19</strain>
    </source>
</reference>
<feature type="domain" description="Phospholipid/glycerol acyltransferase" evidence="2">
    <location>
        <begin position="45"/>
        <end position="179"/>
    </location>
</feature>
<dbReference type="Pfam" id="PF01553">
    <property type="entry name" value="Acyltransferase"/>
    <property type="match status" value="1"/>
</dbReference>
<dbReference type="InterPro" id="IPR002123">
    <property type="entry name" value="Plipid/glycerol_acylTrfase"/>
</dbReference>
<protein>
    <recommendedName>
        <fullName evidence="2">Phospholipid/glycerol acyltransferase domain-containing protein</fullName>
    </recommendedName>
</protein>
<keyword evidence="1" id="KW-0812">Transmembrane</keyword>
<organism evidence="3 4">
    <name type="scientific">Marasmiellus scandens</name>
    <dbReference type="NCBI Taxonomy" id="2682957"/>
    <lineage>
        <taxon>Eukaryota</taxon>
        <taxon>Fungi</taxon>
        <taxon>Dikarya</taxon>
        <taxon>Basidiomycota</taxon>
        <taxon>Agaricomycotina</taxon>
        <taxon>Agaricomycetes</taxon>
        <taxon>Agaricomycetidae</taxon>
        <taxon>Agaricales</taxon>
        <taxon>Marasmiineae</taxon>
        <taxon>Omphalotaceae</taxon>
        <taxon>Marasmiellus</taxon>
    </lineage>
</organism>
<feature type="transmembrane region" description="Helical" evidence="1">
    <location>
        <begin position="12"/>
        <end position="32"/>
    </location>
</feature>
<evidence type="ECO:0000259" key="2">
    <source>
        <dbReference type="SMART" id="SM00563"/>
    </source>
</evidence>
<dbReference type="Proteomes" id="UP001498398">
    <property type="component" value="Unassembled WGS sequence"/>
</dbReference>
<dbReference type="SUPFAM" id="SSF69593">
    <property type="entry name" value="Glycerol-3-phosphate (1)-acyltransferase"/>
    <property type="match status" value="1"/>
</dbReference>
<evidence type="ECO:0000256" key="1">
    <source>
        <dbReference type="SAM" id="Phobius"/>
    </source>
</evidence>
<feature type="transmembrane region" description="Helical" evidence="1">
    <location>
        <begin position="389"/>
        <end position="410"/>
    </location>
</feature>
<dbReference type="SMART" id="SM00563">
    <property type="entry name" value="PlsC"/>
    <property type="match status" value="1"/>
</dbReference>
<feature type="transmembrane region" description="Helical" evidence="1">
    <location>
        <begin position="332"/>
        <end position="354"/>
    </location>
</feature>
<dbReference type="InterPro" id="IPR052744">
    <property type="entry name" value="GPAT/DAPAT"/>
</dbReference>